<dbReference type="InParanoid" id="A0A2P5CNR6"/>
<dbReference type="AlphaFoldDB" id="A0A2P5CNR6"/>
<sequence length="95" mass="10975">MLAIRSRKLKLYRLYVPAMNMVEVANPTPQSLGGPAELESDENAVFSRRELKLEFSFHFKPPGLLEISNCLESDIEGKKIRVRFFCYLGYLYART</sequence>
<dbReference type="OrthoDB" id="10352239at2759"/>
<reference evidence="2" key="1">
    <citation type="submission" date="2016-06" db="EMBL/GenBank/DDBJ databases">
        <title>Parallel loss of symbiosis genes in relatives of nitrogen-fixing non-legume Parasponia.</title>
        <authorList>
            <person name="Van Velzen R."/>
            <person name="Holmer R."/>
            <person name="Bu F."/>
            <person name="Rutten L."/>
            <person name="Van Zeijl A."/>
            <person name="Liu W."/>
            <person name="Santuari L."/>
            <person name="Cao Q."/>
            <person name="Sharma T."/>
            <person name="Shen D."/>
            <person name="Roswanjaya Y."/>
            <person name="Wardhani T."/>
            <person name="Kalhor M.S."/>
            <person name="Jansen J."/>
            <person name="Van den Hoogen J."/>
            <person name="Gungor B."/>
            <person name="Hartog M."/>
            <person name="Hontelez J."/>
            <person name="Verver J."/>
            <person name="Yang W.-C."/>
            <person name="Schijlen E."/>
            <person name="Repin R."/>
            <person name="Schilthuizen M."/>
            <person name="Schranz E."/>
            <person name="Heidstra R."/>
            <person name="Miyata K."/>
            <person name="Fedorova E."/>
            <person name="Kohlen W."/>
            <person name="Bisseling T."/>
            <person name="Smit S."/>
            <person name="Geurts R."/>
        </authorList>
    </citation>
    <scope>NUCLEOTIDE SEQUENCE [LARGE SCALE GENOMIC DNA]</scope>
    <source>
        <strain evidence="2">cv. RG33-2</strain>
    </source>
</reference>
<organism evidence="1 2">
    <name type="scientific">Trema orientale</name>
    <name type="common">Charcoal tree</name>
    <name type="synonym">Celtis orientalis</name>
    <dbReference type="NCBI Taxonomy" id="63057"/>
    <lineage>
        <taxon>Eukaryota</taxon>
        <taxon>Viridiplantae</taxon>
        <taxon>Streptophyta</taxon>
        <taxon>Embryophyta</taxon>
        <taxon>Tracheophyta</taxon>
        <taxon>Spermatophyta</taxon>
        <taxon>Magnoliopsida</taxon>
        <taxon>eudicotyledons</taxon>
        <taxon>Gunneridae</taxon>
        <taxon>Pentapetalae</taxon>
        <taxon>rosids</taxon>
        <taxon>fabids</taxon>
        <taxon>Rosales</taxon>
        <taxon>Cannabaceae</taxon>
        <taxon>Trema</taxon>
    </lineage>
</organism>
<gene>
    <name evidence="1" type="ORF">TorRG33x02_278400</name>
</gene>
<accession>A0A2P5CNR6</accession>
<comment type="caution">
    <text evidence="1">The sequence shown here is derived from an EMBL/GenBank/DDBJ whole genome shotgun (WGS) entry which is preliminary data.</text>
</comment>
<dbReference type="EMBL" id="JXTC01000344">
    <property type="protein sequence ID" value="PON62671.1"/>
    <property type="molecule type" value="Genomic_DNA"/>
</dbReference>
<evidence type="ECO:0000313" key="1">
    <source>
        <dbReference type="EMBL" id="PON62671.1"/>
    </source>
</evidence>
<protein>
    <submittedName>
        <fullName evidence="1">Uncharacterized protein</fullName>
    </submittedName>
</protein>
<dbReference type="Proteomes" id="UP000237000">
    <property type="component" value="Unassembled WGS sequence"/>
</dbReference>
<keyword evidence="2" id="KW-1185">Reference proteome</keyword>
<evidence type="ECO:0000313" key="2">
    <source>
        <dbReference type="Proteomes" id="UP000237000"/>
    </source>
</evidence>
<name>A0A2P5CNR6_TREOI</name>
<proteinExistence type="predicted"/>